<evidence type="ECO:0000313" key="1">
    <source>
        <dbReference type="EMBL" id="KAK1279760.1"/>
    </source>
</evidence>
<dbReference type="EMBL" id="JAUJYN010000001">
    <property type="protein sequence ID" value="KAK1279760.1"/>
    <property type="molecule type" value="Genomic_DNA"/>
</dbReference>
<proteinExistence type="predicted"/>
<comment type="caution">
    <text evidence="1">The sequence shown here is derived from an EMBL/GenBank/DDBJ whole genome shotgun (WGS) entry which is preliminary data.</text>
</comment>
<evidence type="ECO:0000313" key="2">
    <source>
        <dbReference type="Proteomes" id="UP001179952"/>
    </source>
</evidence>
<organism evidence="1 2">
    <name type="scientific">Acorus gramineus</name>
    <name type="common">Dwarf sweet flag</name>
    <dbReference type="NCBI Taxonomy" id="55184"/>
    <lineage>
        <taxon>Eukaryota</taxon>
        <taxon>Viridiplantae</taxon>
        <taxon>Streptophyta</taxon>
        <taxon>Embryophyta</taxon>
        <taxon>Tracheophyta</taxon>
        <taxon>Spermatophyta</taxon>
        <taxon>Magnoliopsida</taxon>
        <taxon>Liliopsida</taxon>
        <taxon>Acoraceae</taxon>
        <taxon>Acorus</taxon>
    </lineage>
</organism>
<dbReference type="PANTHER" id="PTHR37234:SF1">
    <property type="entry name" value="OS03G0319200 PROTEIN"/>
    <property type="match status" value="1"/>
</dbReference>
<accession>A0AAV9BSY2</accession>
<name>A0AAV9BSY2_ACOGR</name>
<dbReference type="PANTHER" id="PTHR37234">
    <property type="entry name" value="OS03G0319200 PROTEIN"/>
    <property type="match status" value="1"/>
</dbReference>
<sequence>MEECVEEVGRDMEWEERWELRRVVVVLEGHIYGGLVEEIVREMGFCYQRFSFGFGKCRKRLVF</sequence>
<protein>
    <submittedName>
        <fullName evidence="1">Uncharacterized protein</fullName>
    </submittedName>
</protein>
<reference evidence="1" key="2">
    <citation type="submission" date="2023-06" db="EMBL/GenBank/DDBJ databases">
        <authorList>
            <person name="Ma L."/>
            <person name="Liu K.-W."/>
            <person name="Li Z."/>
            <person name="Hsiao Y.-Y."/>
            <person name="Qi Y."/>
            <person name="Fu T."/>
            <person name="Tang G."/>
            <person name="Zhang D."/>
            <person name="Sun W.-H."/>
            <person name="Liu D.-K."/>
            <person name="Li Y."/>
            <person name="Chen G.-Z."/>
            <person name="Liu X.-D."/>
            <person name="Liao X.-Y."/>
            <person name="Jiang Y.-T."/>
            <person name="Yu X."/>
            <person name="Hao Y."/>
            <person name="Huang J."/>
            <person name="Zhao X.-W."/>
            <person name="Ke S."/>
            <person name="Chen Y.-Y."/>
            <person name="Wu W.-L."/>
            <person name="Hsu J.-L."/>
            <person name="Lin Y.-F."/>
            <person name="Huang M.-D."/>
            <person name="Li C.-Y."/>
            <person name="Huang L."/>
            <person name="Wang Z.-W."/>
            <person name="Zhao X."/>
            <person name="Zhong W.-Y."/>
            <person name="Peng D.-H."/>
            <person name="Ahmad S."/>
            <person name="Lan S."/>
            <person name="Zhang J.-S."/>
            <person name="Tsai W.-C."/>
            <person name="Van De Peer Y."/>
            <person name="Liu Z.-J."/>
        </authorList>
    </citation>
    <scope>NUCLEOTIDE SEQUENCE</scope>
    <source>
        <strain evidence="1">SCP</strain>
        <tissue evidence="1">Leaves</tissue>
    </source>
</reference>
<dbReference type="Proteomes" id="UP001179952">
    <property type="component" value="Unassembled WGS sequence"/>
</dbReference>
<dbReference type="AlphaFoldDB" id="A0AAV9BSY2"/>
<keyword evidence="2" id="KW-1185">Reference proteome</keyword>
<reference evidence="1" key="1">
    <citation type="journal article" date="2023" name="Nat. Commun.">
        <title>Diploid and tetraploid genomes of Acorus and the evolution of monocots.</title>
        <authorList>
            <person name="Ma L."/>
            <person name="Liu K.W."/>
            <person name="Li Z."/>
            <person name="Hsiao Y.Y."/>
            <person name="Qi Y."/>
            <person name="Fu T."/>
            <person name="Tang G.D."/>
            <person name="Zhang D."/>
            <person name="Sun W.H."/>
            <person name="Liu D.K."/>
            <person name="Li Y."/>
            <person name="Chen G.Z."/>
            <person name="Liu X.D."/>
            <person name="Liao X.Y."/>
            <person name="Jiang Y.T."/>
            <person name="Yu X."/>
            <person name="Hao Y."/>
            <person name="Huang J."/>
            <person name="Zhao X.W."/>
            <person name="Ke S."/>
            <person name="Chen Y.Y."/>
            <person name="Wu W.L."/>
            <person name="Hsu J.L."/>
            <person name="Lin Y.F."/>
            <person name="Huang M.D."/>
            <person name="Li C.Y."/>
            <person name="Huang L."/>
            <person name="Wang Z.W."/>
            <person name="Zhao X."/>
            <person name="Zhong W.Y."/>
            <person name="Peng D.H."/>
            <person name="Ahmad S."/>
            <person name="Lan S."/>
            <person name="Zhang J.S."/>
            <person name="Tsai W.C."/>
            <person name="Van de Peer Y."/>
            <person name="Liu Z.J."/>
        </authorList>
    </citation>
    <scope>NUCLEOTIDE SEQUENCE</scope>
    <source>
        <strain evidence="1">SCP</strain>
    </source>
</reference>
<gene>
    <name evidence="1" type="ORF">QJS04_geneDACA015040</name>
</gene>